<evidence type="ECO:0000256" key="1">
    <source>
        <dbReference type="SAM" id="Phobius"/>
    </source>
</evidence>
<dbReference type="Pfam" id="PF01882">
    <property type="entry name" value="DUF58"/>
    <property type="match status" value="1"/>
</dbReference>
<comment type="caution">
    <text evidence="3">The sequence shown here is derived from an EMBL/GenBank/DDBJ whole genome shotgun (WGS) entry which is preliminary data.</text>
</comment>
<keyword evidence="4" id="KW-1185">Reference proteome</keyword>
<keyword evidence="1" id="KW-0472">Membrane</keyword>
<keyword evidence="1" id="KW-0812">Transmembrane</keyword>
<feature type="transmembrane region" description="Helical" evidence="1">
    <location>
        <begin position="12"/>
        <end position="28"/>
    </location>
</feature>
<evidence type="ECO:0000313" key="4">
    <source>
        <dbReference type="Proteomes" id="UP000233387"/>
    </source>
</evidence>
<name>A0A2N3IF78_9BACT</name>
<protein>
    <recommendedName>
        <fullName evidence="2">DUF58 domain-containing protein</fullName>
    </recommendedName>
</protein>
<dbReference type="PANTHER" id="PTHR33608">
    <property type="entry name" value="BLL2464 PROTEIN"/>
    <property type="match status" value="1"/>
</dbReference>
<dbReference type="OrthoDB" id="845740at2"/>
<feature type="domain" description="DUF58" evidence="2">
    <location>
        <begin position="202"/>
        <end position="366"/>
    </location>
</feature>
<sequence>MLKSLYLHNRFFYAIIFLVLLLVASYSLEWLFPIAKVLVIVLAGLVILDIFLLYAKKNAFKASRKTFERLSNGDKNPIHLEVKNLYNFPVQVKIIDELPEQFQERNFHIFENLASQESKSITYFLRPTKRGEYDFGALNVFVASPIRMIMRRFQFSQNVKVPTYPAFFALKKYEILAFSNHLTEMGIKKIRRFGNNREFEQIKEYVQGDDIRTINWKATARRNTLMTNHYQDERSQNVYNIIDKGRTMKMPFEGLSLLDYAINASLVMSKVTLNKDDKAGLITFGHKIDVVLPATREPMQMNKIIENLYKQKTAYKEANFERLYLTIKHKIKQRSLLLLYTNFESLSSMMRQIGFLRKISASHLLVVIIFYNTELDKMIFQEPTTTEEIYNQTIAEKLAFEKKLIIKELRKYGIQAILTKPQDLTVNAINKYLEIKAKGLL</sequence>
<dbReference type="RefSeq" id="WP_101358745.1">
    <property type="nucleotide sequence ID" value="NZ_NKXO01000021.1"/>
</dbReference>
<dbReference type="EMBL" id="NKXO01000021">
    <property type="protein sequence ID" value="PKQ68945.1"/>
    <property type="molecule type" value="Genomic_DNA"/>
</dbReference>
<dbReference type="AlphaFoldDB" id="A0A2N3IF78"/>
<dbReference type="PANTHER" id="PTHR33608:SF3">
    <property type="entry name" value="SLR2013 PROTEIN"/>
    <property type="match status" value="1"/>
</dbReference>
<dbReference type="Proteomes" id="UP000233387">
    <property type="component" value="Unassembled WGS sequence"/>
</dbReference>
<evidence type="ECO:0000259" key="2">
    <source>
        <dbReference type="Pfam" id="PF01882"/>
    </source>
</evidence>
<dbReference type="InterPro" id="IPR002881">
    <property type="entry name" value="DUF58"/>
</dbReference>
<accession>A0A2N3IF78</accession>
<evidence type="ECO:0000313" key="3">
    <source>
        <dbReference type="EMBL" id="PKQ68945.1"/>
    </source>
</evidence>
<proteinExistence type="predicted"/>
<gene>
    <name evidence="3" type="ORF">Rain11_1478</name>
</gene>
<feature type="transmembrane region" description="Helical" evidence="1">
    <location>
        <begin position="34"/>
        <end position="55"/>
    </location>
</feature>
<reference evidence="3 4" key="1">
    <citation type="submission" date="2017-06" db="EMBL/GenBank/DDBJ databases">
        <title>Raineya orbicola gen. nov., sp. nov. a slightly thermophilic bacterium of the phylum Bacteroidetes and the description of Raineyaceae fam. nov.</title>
        <authorList>
            <person name="Albuquerque L."/>
            <person name="Polonia A.R.M."/>
            <person name="Barroso C."/>
            <person name="Froufe H.J.C."/>
            <person name="Lage O."/>
            <person name="Lobo-Da-Cunha A."/>
            <person name="Egas C."/>
            <person name="Da Costa M.S."/>
        </authorList>
    </citation>
    <scope>NUCLEOTIDE SEQUENCE [LARGE SCALE GENOMIC DNA]</scope>
    <source>
        <strain evidence="3 4">SPSPC-11</strain>
    </source>
</reference>
<keyword evidence="1" id="KW-1133">Transmembrane helix</keyword>
<organism evidence="3 4">
    <name type="scientific">Raineya orbicola</name>
    <dbReference type="NCBI Taxonomy" id="2016530"/>
    <lineage>
        <taxon>Bacteria</taxon>
        <taxon>Pseudomonadati</taxon>
        <taxon>Bacteroidota</taxon>
        <taxon>Cytophagia</taxon>
        <taxon>Cytophagales</taxon>
        <taxon>Raineyaceae</taxon>
        <taxon>Raineya</taxon>
    </lineage>
</organism>